<name>A0AAX3B8I1_9MOLU</name>
<reference evidence="1 2" key="1">
    <citation type="submission" date="2022-05" db="EMBL/GenBank/DDBJ databases">
        <title>'Parthenium hysterophorus' phyllody phytoplasma strain PR34.</title>
        <authorList>
            <person name="Kirdat K."/>
            <person name="Tiwarekar B."/>
            <person name="Yadav A."/>
        </authorList>
    </citation>
    <scope>NUCLEOTIDE SEQUENCE [LARGE SCALE GENOMIC DNA]</scope>
    <source>
        <strain evidence="1 2">PR34</strain>
    </source>
</reference>
<dbReference type="KEGG" id="pphy:H7686_0001385"/>
<accession>A0AAX3B8I1</accession>
<keyword evidence="2" id="KW-1185">Reference proteome</keyword>
<evidence type="ECO:0000313" key="1">
    <source>
        <dbReference type="EMBL" id="UQV27006.1"/>
    </source>
</evidence>
<protein>
    <recommendedName>
        <fullName evidence="3">Secreted protein</fullName>
    </recommendedName>
</protein>
<organism evidence="1 2">
    <name type="scientific">Candidatus Phytoplasma asiaticum</name>
    <dbReference type="NCBI Taxonomy" id="2763338"/>
    <lineage>
        <taxon>Bacteria</taxon>
        <taxon>Bacillati</taxon>
        <taxon>Mycoplasmatota</taxon>
        <taxon>Mollicutes</taxon>
        <taxon>Acholeplasmatales</taxon>
        <taxon>Acholeplasmataceae</taxon>
        <taxon>Candidatus Phytoplasma</taxon>
        <taxon>16SrII (Peanut WB group)</taxon>
    </lineage>
</organism>
<evidence type="ECO:0008006" key="3">
    <source>
        <dbReference type="Google" id="ProtNLM"/>
    </source>
</evidence>
<dbReference type="AlphaFoldDB" id="A0AAX3B8I1"/>
<evidence type="ECO:0000313" key="2">
    <source>
        <dbReference type="Proteomes" id="UP000769022"/>
    </source>
</evidence>
<proteinExistence type="predicted"/>
<dbReference type="EMBL" id="CP097206">
    <property type="protein sequence ID" value="UQV27006.1"/>
    <property type="molecule type" value="Genomic_DNA"/>
</dbReference>
<dbReference type="Proteomes" id="UP000769022">
    <property type="component" value="Chromosome"/>
</dbReference>
<dbReference type="RefSeq" id="WP_193621939.1">
    <property type="nucleotide sequence ID" value="NZ_JACRYS020000004.1"/>
</dbReference>
<sequence length="69" mass="8334">MNFNIKKNKLLNIFVIFWIFLFCVLHMNMKNNQVFAIKFIHPNSISKIETIRKIIVLKWAPKMPKFRAI</sequence>
<gene>
    <name evidence="1" type="ORF">H7686_0001385</name>
</gene>